<dbReference type="EMBL" id="JAOB01000009">
    <property type="protein sequence ID" value="EUA76169.1"/>
    <property type="molecule type" value="Genomic_DNA"/>
</dbReference>
<feature type="compositionally biased region" description="Low complexity" evidence="1">
    <location>
        <begin position="65"/>
        <end position="77"/>
    </location>
</feature>
<organism evidence="2">
    <name type="scientific">Mycobacterium xenopi 4042</name>
    <dbReference type="NCBI Taxonomy" id="1299334"/>
    <lineage>
        <taxon>Bacteria</taxon>
        <taxon>Bacillati</taxon>
        <taxon>Actinomycetota</taxon>
        <taxon>Actinomycetes</taxon>
        <taxon>Mycobacteriales</taxon>
        <taxon>Mycobacteriaceae</taxon>
        <taxon>Mycobacterium</taxon>
    </lineage>
</organism>
<dbReference type="Gene3D" id="3.30.559.10">
    <property type="entry name" value="Chloramphenicol acetyltransferase-like domain"/>
    <property type="match status" value="1"/>
</dbReference>
<feature type="region of interest" description="Disordered" evidence="1">
    <location>
        <begin position="65"/>
        <end position="89"/>
    </location>
</feature>
<sequence length="131" mass="13997">MVSALWVSSTRQLVLTIHHLAVDGVSWRILLEDLNIAWASTAVGSRSRCRRPGRRLPMGFAAEPVRAPPDVVAPPRWRTGRGDPAALPAVRPETDTFAAAGYLSASLDATTPACCSAKFRRPSTPGSTTSC</sequence>
<reference evidence="2" key="1">
    <citation type="submission" date="2014-01" db="EMBL/GenBank/DDBJ databases">
        <authorList>
            <person name="Brown-Elliot B."/>
            <person name="Wallace R."/>
            <person name="Lenaerts A."/>
            <person name="Ordway D."/>
            <person name="DeGroote M.A."/>
            <person name="Parker T."/>
            <person name="Sizemore C."/>
            <person name="Tallon L.J."/>
            <person name="Sadzewicz L.K."/>
            <person name="Sengamalay N."/>
            <person name="Fraser C.M."/>
            <person name="Hine E."/>
            <person name="Shefchek K.A."/>
            <person name="Das S.P."/>
            <person name="Tettelin H."/>
        </authorList>
    </citation>
    <scope>NUCLEOTIDE SEQUENCE [LARGE SCALE GENOMIC DNA]</scope>
    <source>
        <strain evidence="2">4042</strain>
    </source>
</reference>
<evidence type="ECO:0000256" key="1">
    <source>
        <dbReference type="SAM" id="MobiDB-lite"/>
    </source>
</evidence>
<proteinExistence type="predicted"/>
<dbReference type="PATRIC" id="fig|1299334.3.peg.564"/>
<comment type="caution">
    <text evidence="2">The sequence shown here is derived from an EMBL/GenBank/DDBJ whole genome shotgun (WGS) entry which is preliminary data.</text>
</comment>
<dbReference type="AlphaFoldDB" id="X8E6E5"/>
<name>X8E6E5_MYCXE</name>
<gene>
    <name evidence="2" type="ORF">I553_10453</name>
</gene>
<evidence type="ECO:0000313" key="2">
    <source>
        <dbReference type="EMBL" id="EUA76169.1"/>
    </source>
</evidence>
<dbReference type="SUPFAM" id="SSF52777">
    <property type="entry name" value="CoA-dependent acyltransferases"/>
    <property type="match status" value="1"/>
</dbReference>
<dbReference type="InterPro" id="IPR023213">
    <property type="entry name" value="CAT-like_dom_sf"/>
</dbReference>
<protein>
    <submittedName>
        <fullName evidence="2">Condensation domain protein</fullName>
    </submittedName>
</protein>
<accession>X8E6E5</accession>